<accession>A0ABN6T3X2</accession>
<dbReference type="EMBL" id="AP026933">
    <property type="protein sequence ID" value="BDT04853.1"/>
    <property type="molecule type" value="Genomic_DNA"/>
</dbReference>
<organism evidence="4 8">
    <name type="scientific">Spiroplasma ixodetis</name>
    <dbReference type="NCBI Taxonomy" id="2141"/>
    <lineage>
        <taxon>Bacteria</taxon>
        <taxon>Bacillati</taxon>
        <taxon>Mycoplasmatota</taxon>
        <taxon>Mollicutes</taxon>
        <taxon>Entomoplasmatales</taxon>
        <taxon>Spiroplasmataceae</taxon>
        <taxon>Spiroplasma</taxon>
    </lineage>
</organism>
<protein>
    <recommendedName>
        <fullName evidence="9">IS30 family transposase</fullName>
    </recommendedName>
</protein>
<evidence type="ECO:0008006" key="9">
    <source>
        <dbReference type="Google" id="ProtNLM"/>
    </source>
</evidence>
<evidence type="ECO:0000313" key="2">
    <source>
        <dbReference type="EMBL" id="BDT03090.1"/>
    </source>
</evidence>
<dbReference type="EMBL" id="AP026933">
    <property type="protein sequence ID" value="BDT03298.1"/>
    <property type="molecule type" value="Genomic_DNA"/>
</dbReference>
<proteinExistence type="predicted"/>
<evidence type="ECO:0000313" key="4">
    <source>
        <dbReference type="EMBL" id="BDT03902.1"/>
    </source>
</evidence>
<sequence length="47" mass="5545">MLVKNKTTKVINKNIIHYLSILPKNIVKTITFDRGKEFANWQQLEKS</sequence>
<dbReference type="EMBL" id="AP026933">
    <property type="protein sequence ID" value="BDT03902.1"/>
    <property type="molecule type" value="Genomic_DNA"/>
</dbReference>
<keyword evidence="8" id="KW-1185">Reference proteome</keyword>
<name>A0ABN6T3X2_9MOLU</name>
<gene>
    <name evidence="1" type="ORF">SHM_07170</name>
    <name evidence="2" type="ORF">SHM_07360</name>
    <name evidence="3" type="ORF">SHM_09440</name>
    <name evidence="4" type="ORF">SHM_15480</name>
    <name evidence="5" type="ORF">SHM_16250</name>
    <name evidence="6" type="ORF">SHM_20470</name>
    <name evidence="7" type="ORF">SHM_24990</name>
</gene>
<evidence type="ECO:0000313" key="5">
    <source>
        <dbReference type="EMBL" id="BDT03979.1"/>
    </source>
</evidence>
<evidence type="ECO:0000313" key="1">
    <source>
        <dbReference type="EMBL" id="BDT03071.1"/>
    </source>
</evidence>
<evidence type="ECO:0000313" key="8">
    <source>
        <dbReference type="Proteomes" id="UP001163387"/>
    </source>
</evidence>
<evidence type="ECO:0000313" key="3">
    <source>
        <dbReference type="EMBL" id="BDT03298.1"/>
    </source>
</evidence>
<dbReference type="EMBL" id="AP026933">
    <property type="protein sequence ID" value="BDT03979.1"/>
    <property type="molecule type" value="Genomic_DNA"/>
</dbReference>
<dbReference type="EMBL" id="AP026933">
    <property type="protein sequence ID" value="BDT03071.1"/>
    <property type="molecule type" value="Genomic_DNA"/>
</dbReference>
<dbReference type="Proteomes" id="UP001163387">
    <property type="component" value="Chromosome"/>
</dbReference>
<evidence type="ECO:0000313" key="6">
    <source>
        <dbReference type="EMBL" id="BDT04401.1"/>
    </source>
</evidence>
<dbReference type="EMBL" id="AP026933">
    <property type="protein sequence ID" value="BDT04401.1"/>
    <property type="molecule type" value="Genomic_DNA"/>
</dbReference>
<reference evidence="4 8" key="1">
    <citation type="journal article" date="2022" name="Front. Microbiol.">
        <title>Male-killing mechanisms vary between Spiroplasma species.</title>
        <authorList>
            <person name="Arai H."/>
            <person name="Inoue M."/>
            <person name="Kageyama D."/>
        </authorList>
    </citation>
    <scope>NUCLEOTIDE SEQUENCE [LARGE SCALE GENOMIC DNA]</scope>
    <source>
        <strain evidence="4">SHm</strain>
        <strain evidence="8">sHm</strain>
    </source>
</reference>
<evidence type="ECO:0000313" key="7">
    <source>
        <dbReference type="EMBL" id="BDT04853.1"/>
    </source>
</evidence>
<dbReference type="EMBL" id="AP026933">
    <property type="protein sequence ID" value="BDT03090.1"/>
    <property type="molecule type" value="Genomic_DNA"/>
</dbReference>